<organism evidence="1 2">
    <name type="scientific">Candidatus Sulfobium mesophilum</name>
    <dbReference type="NCBI Taxonomy" id="2016548"/>
    <lineage>
        <taxon>Bacteria</taxon>
        <taxon>Pseudomonadati</taxon>
        <taxon>Nitrospirota</taxon>
        <taxon>Nitrospiria</taxon>
        <taxon>Nitrospirales</taxon>
        <taxon>Nitrospiraceae</taxon>
        <taxon>Candidatus Sulfobium</taxon>
    </lineage>
</organism>
<sequence length="960" mass="106640">MKHRLTSKKTAAGGAYCQLRRLMPCLIFIAFATFICSCTRGASSDSGTKGVSSVSDAKTHEWAERVANEMVSKIRKGHPRIYITPERIIELKGQALTSKKYQFDLLIKRMTGVHAALFYALGEDKALGLPKTREEYGRIAAETLMSSIKGGGKVNLDELALIYDWAHGALTDSERKAFVSFCRSKIGTQLPVHDNKSHGYRAPPSPQGWLPILAMYGDGIDDPYAKKLLIQGIRDTLLDNIAMEQVAGKEGGFADGTGYYLLVGGTFHPFLALGIATGSDFFFEHEVLTKIPNFLIYSMLPFEIRRMGWKAGSIYFAMFHDNWTSTAADYGSPGNSFRSKLAITAAEFRRRGDERSAGLYAWLLQQMGGIYYMNGDVVGFVLMDWALKPKSPAEVGLSPVGALGWDEEKGRIDRDRFGKKAGIGWVSMRSSWDNPDATFAIFKTEPFRYHGHQHRDSLGFMIAKGEELAIAHAGNYMVWYEGGPLRSNDPGWAQMGNFFSRTISSNNLLIYNPSEKFDGFSNDGGQRAASYWDDKWGRTYNGTAEGNNRDLGGLIRFENGKDFVYAAADATRAYNSTSVATDGNPPKVKLVQREFVYLKSPKGDDDYFVILDRVDAVKPDFKKFWLLQLRAKPDFDGKHRVAVGSEEGGIHLSDDTSFAKVVQEKAELSSSFLLPKQGNRVVRRLGGWVTTRLKQSLRATDNGPLDIQVESTQGLPDHPVVIITAENPNPEKETFSQFSIWPKIIHADTRPAGRRVCYFCEGKTSSGKQPAKLLKCIRATRSAPGFDMPEGARVIQEFRHMGIEGADRDRDAERIDYPWGYGLGYNYGDGNQYGLWRIEVSPKKASNYDVFLNVLEPSMKGRGHLRAELIESESGNMYGAFLGSRAVLFSKGPEPLLKGSYRIAGSGKVSQLLCNLTPGKNYRIKQDGRQIATAKATRQGTTQFESQVSKNSSFEFAVVD</sequence>
<dbReference type="InterPro" id="IPR008929">
    <property type="entry name" value="Chondroitin_lyas"/>
</dbReference>
<evidence type="ECO:0000313" key="1">
    <source>
        <dbReference type="EMBL" id="SPP99531.1"/>
    </source>
</evidence>
<evidence type="ECO:0000313" key="2">
    <source>
        <dbReference type="Proteomes" id="UP000245125"/>
    </source>
</evidence>
<keyword evidence="2" id="KW-1185">Reference proteome</keyword>
<reference evidence="2" key="1">
    <citation type="submission" date="2018-03" db="EMBL/GenBank/DDBJ databases">
        <authorList>
            <person name="Zecchin S."/>
        </authorList>
    </citation>
    <scope>NUCLEOTIDE SEQUENCE [LARGE SCALE GENOMIC DNA]</scope>
</reference>
<accession>A0A2U3QDM7</accession>
<protein>
    <submittedName>
        <fullName evidence="1">Putative Lipoprotein</fullName>
    </submittedName>
</protein>
<dbReference type="Gene3D" id="2.70.98.70">
    <property type="match status" value="1"/>
</dbReference>
<dbReference type="Gene3D" id="1.50.10.100">
    <property type="entry name" value="Chondroitin AC/alginate lyase"/>
    <property type="match status" value="1"/>
</dbReference>
<dbReference type="Gene3D" id="2.60.40.2750">
    <property type="match status" value="1"/>
</dbReference>
<dbReference type="EMBL" id="OUUY01000001">
    <property type="protein sequence ID" value="SPP99531.1"/>
    <property type="molecule type" value="Genomic_DNA"/>
</dbReference>
<dbReference type="Proteomes" id="UP000245125">
    <property type="component" value="Unassembled WGS sequence"/>
</dbReference>
<name>A0A2U3QDM7_9BACT</name>
<keyword evidence="1" id="KW-0449">Lipoprotein</keyword>
<dbReference type="AlphaFoldDB" id="A0A2U3QDM7"/>
<gene>
    <name evidence="1" type="ORF">NBG4_10065</name>
</gene>
<proteinExistence type="predicted"/>
<dbReference type="OrthoDB" id="9147455at2"/>